<feature type="transmembrane region" description="Helical" evidence="1">
    <location>
        <begin position="85"/>
        <end position="102"/>
    </location>
</feature>
<organism evidence="2 3">
    <name type="scientific">Hyphobacterium lacteum</name>
    <dbReference type="NCBI Taxonomy" id="3116575"/>
    <lineage>
        <taxon>Bacteria</taxon>
        <taxon>Pseudomonadati</taxon>
        <taxon>Pseudomonadota</taxon>
        <taxon>Alphaproteobacteria</taxon>
        <taxon>Maricaulales</taxon>
        <taxon>Maricaulaceae</taxon>
        <taxon>Hyphobacterium</taxon>
    </lineage>
</organism>
<feature type="transmembrane region" description="Helical" evidence="1">
    <location>
        <begin position="236"/>
        <end position="253"/>
    </location>
</feature>
<proteinExistence type="predicted"/>
<feature type="transmembrane region" description="Helical" evidence="1">
    <location>
        <begin position="21"/>
        <end position="41"/>
    </location>
</feature>
<dbReference type="RefSeq" id="WP_330198358.1">
    <property type="nucleotide sequence ID" value="NZ_JAZDRP010000003.1"/>
</dbReference>
<gene>
    <name evidence="2" type="ORF">V0U79_04895</name>
</gene>
<evidence type="ECO:0000313" key="2">
    <source>
        <dbReference type="EMBL" id="MEE2525694.1"/>
    </source>
</evidence>
<dbReference type="Pfam" id="PF05940">
    <property type="entry name" value="NnrS"/>
    <property type="match status" value="1"/>
</dbReference>
<feature type="transmembrane region" description="Helical" evidence="1">
    <location>
        <begin position="167"/>
        <end position="191"/>
    </location>
</feature>
<feature type="transmembrane region" description="Helical" evidence="1">
    <location>
        <begin position="61"/>
        <end position="78"/>
    </location>
</feature>
<keyword evidence="1" id="KW-1133">Transmembrane helix</keyword>
<keyword evidence="3" id="KW-1185">Reference proteome</keyword>
<feature type="transmembrane region" description="Helical" evidence="1">
    <location>
        <begin position="335"/>
        <end position="354"/>
    </location>
</feature>
<dbReference type="EMBL" id="JAZDRP010000003">
    <property type="protein sequence ID" value="MEE2525694.1"/>
    <property type="molecule type" value="Genomic_DNA"/>
</dbReference>
<feature type="transmembrane region" description="Helical" evidence="1">
    <location>
        <begin position="295"/>
        <end position="314"/>
    </location>
</feature>
<accession>A0ABU7LP56</accession>
<reference evidence="2 3" key="1">
    <citation type="submission" date="2024-01" db="EMBL/GenBank/DDBJ databases">
        <title>Hyphobacterium bacterium isolated from marine sediment.</title>
        <authorList>
            <person name="Zhao S."/>
        </authorList>
    </citation>
    <scope>NUCLEOTIDE SEQUENCE [LARGE SCALE GENOMIC DNA]</scope>
    <source>
        <strain evidence="3">HN65</strain>
    </source>
</reference>
<comment type="caution">
    <text evidence="2">The sequence shown here is derived from an EMBL/GenBank/DDBJ whole genome shotgun (WGS) entry which is preliminary data.</text>
</comment>
<dbReference type="Proteomes" id="UP001354971">
    <property type="component" value="Unassembled WGS sequence"/>
</dbReference>
<name>A0ABU7LP56_9PROT</name>
<dbReference type="InterPro" id="IPR010266">
    <property type="entry name" value="NnrS"/>
</dbReference>
<sequence length="388" mass="41552">MTRETDRGAQRRAAPPILQNAFRPFFLGGAIWAAIQVPLWYAEYAGYLGYVAGPAGHAHEMLYGMLAAIICGFALTAIPNWTGRAPVAGAGLAALFALWLAGRLGMIFAGHGWGMAIDLVFLPVFTLVVLREIISGRNWRNLPVAVMVVLFTFSHFAFHWPEWSGTAIRATFAVTLLLVALIGGRIVPSFTRNWLAGRDEEATRRVAPPMQGLDKMVLALTGLALALWIVWPESAATGGALGLAAIAQLIRLLRWQGVSTLGEPLMWSLHAGYLWMVLALAIMAAGIIWPEQVPAAAGLHAIGAGVIGGMTLAVMTRASLGHTGRERIANRATTLVFVLVHAGALLRVAAAILLNEPRLLGLSAILWSGAFGLFAIAYIPVLFSARRT</sequence>
<feature type="transmembrane region" description="Helical" evidence="1">
    <location>
        <begin position="360"/>
        <end position="383"/>
    </location>
</feature>
<feature type="transmembrane region" description="Helical" evidence="1">
    <location>
        <begin position="108"/>
        <end position="130"/>
    </location>
</feature>
<feature type="transmembrane region" description="Helical" evidence="1">
    <location>
        <begin position="142"/>
        <end position="161"/>
    </location>
</feature>
<keyword evidence="1" id="KW-0812">Transmembrane</keyword>
<evidence type="ECO:0000256" key="1">
    <source>
        <dbReference type="SAM" id="Phobius"/>
    </source>
</evidence>
<feature type="transmembrane region" description="Helical" evidence="1">
    <location>
        <begin position="265"/>
        <end position="289"/>
    </location>
</feature>
<evidence type="ECO:0000313" key="3">
    <source>
        <dbReference type="Proteomes" id="UP001354971"/>
    </source>
</evidence>
<keyword evidence="1" id="KW-0472">Membrane</keyword>
<feature type="transmembrane region" description="Helical" evidence="1">
    <location>
        <begin position="212"/>
        <end position="230"/>
    </location>
</feature>
<protein>
    <submittedName>
        <fullName evidence="2">NnrS family protein</fullName>
    </submittedName>
</protein>